<dbReference type="SUPFAM" id="SSF52540">
    <property type="entry name" value="P-loop containing nucleoside triphosphate hydrolases"/>
    <property type="match status" value="1"/>
</dbReference>
<evidence type="ECO:0000313" key="8">
    <source>
        <dbReference type="EMBL" id="KAA6326209.1"/>
    </source>
</evidence>
<proteinExistence type="predicted"/>
<dbReference type="PROSITE" id="PS51192">
    <property type="entry name" value="HELICASE_ATP_BIND_1"/>
    <property type="match status" value="1"/>
</dbReference>
<dbReference type="InterPro" id="IPR006483">
    <property type="entry name" value="CRISPR-assoc_Cas3_HD"/>
</dbReference>
<evidence type="ECO:0000256" key="2">
    <source>
        <dbReference type="ARBA" id="ARBA00022801"/>
    </source>
</evidence>
<dbReference type="GO" id="GO:0004519">
    <property type="term" value="F:endonuclease activity"/>
    <property type="evidence" value="ECO:0007669"/>
    <property type="project" value="UniProtKB-KW"/>
</dbReference>
<keyword evidence="4" id="KW-0067">ATP-binding</keyword>
<evidence type="ECO:0000256" key="4">
    <source>
        <dbReference type="ARBA" id="ARBA00022840"/>
    </source>
</evidence>
<dbReference type="InterPro" id="IPR054712">
    <property type="entry name" value="Cas3-like_dom"/>
</dbReference>
<keyword evidence="1" id="KW-0547">Nucleotide-binding</keyword>
<dbReference type="GO" id="GO:0003724">
    <property type="term" value="F:RNA helicase activity"/>
    <property type="evidence" value="ECO:0007669"/>
    <property type="project" value="TreeGrafter"/>
</dbReference>
<dbReference type="GO" id="GO:0005829">
    <property type="term" value="C:cytosol"/>
    <property type="evidence" value="ECO:0007669"/>
    <property type="project" value="TreeGrafter"/>
</dbReference>
<dbReference type="GO" id="GO:0003676">
    <property type="term" value="F:nucleic acid binding"/>
    <property type="evidence" value="ECO:0007669"/>
    <property type="project" value="InterPro"/>
</dbReference>
<feature type="domain" description="Helicase ATP-binding" evidence="6">
    <location>
        <begin position="230"/>
        <end position="419"/>
    </location>
</feature>
<keyword evidence="8" id="KW-0540">Nuclease</keyword>
<name>A0A5J4QXW5_9ZZZZ</name>
<dbReference type="EC" id="3.1.-.-" evidence="8"/>
<evidence type="ECO:0000259" key="7">
    <source>
        <dbReference type="PROSITE" id="PS51643"/>
    </source>
</evidence>
<protein>
    <submittedName>
        <fullName evidence="8">CRISPR-associated endonuclease/helicase Cas3</fullName>
        <ecNumber evidence="8">3.1.-.-</ecNumber>
    </submittedName>
</protein>
<accession>A0A5J4QXW5</accession>
<dbReference type="GO" id="GO:0005524">
    <property type="term" value="F:ATP binding"/>
    <property type="evidence" value="ECO:0007669"/>
    <property type="project" value="UniProtKB-KW"/>
</dbReference>
<dbReference type="InterPro" id="IPR014001">
    <property type="entry name" value="Helicase_ATP-bd"/>
</dbReference>
<keyword evidence="8" id="KW-0255">Endonuclease</keyword>
<sequence length="754" mass="87543">MTNYKYPILAKPSGITLDEHRQNVMSEGELLFEQTPFVFQKYRELVGKNLANDLKWVCKLHDDGKRIPEWQLACQKDYEAFLNWQSQHGRDFKEYSKDVKEKAGENIRKAGVRHEFHSLRLNEKKDLPISLQAAIAAHHGKLGFYDESRWEKEKMLDFWERFEVENNRIIEKYSLEISANTLYEFAGLRGLLQLADHRASAKEAGDSVPDFIHFQYTFPHKEKRGVQKLIEQHWQDDLLLVRAPTGAGKTDASLLWASLQIKNKRADRLVIAMPTRFTSNALAINISESLSDTGLYHSSAWFSKFQEQIENDLIDKQKAEKIHEFARLLQTPITVCTIDHLLIALTLTREDHHLISFNLANACLVIDEADFYDDFTQANILVLLEILKYWKVPVLLMSASLPESVLPSYQKVGYQINEIVEDTSDNTRDRFEIKDILEYSALSEIENLLNLCIEEGTAIIYVNTVDKAIAFYNWFEERKVKPIIYHSRFTEPHKKDKEQELISALGKEAWEKKQAKGIAILTQIGEMSINISADIMISELCPIDRLTQRAGRLCRFDKSKKGRLSVLIPLKKGAIYPAPYGEYDRKSKSWISCEAFEKTAKIIEETSYSAEKLVNLLNNVYANQYSFSPKAKNNAKSLKEYFSWNWLINSKQITAVDATDANFWRSRNIDAQSIVFTQKPQSKIFYNYFEYQTWKIKYSIELPVYLIEKGIKSHMIDKFKIQYRDENEIILVIREGFYSYDKGVSFNELNDTCL</sequence>
<feature type="domain" description="HD Cas3-type" evidence="7">
    <location>
        <begin position="10"/>
        <end position="198"/>
    </location>
</feature>
<dbReference type="GO" id="GO:0016787">
    <property type="term" value="F:hydrolase activity"/>
    <property type="evidence" value="ECO:0007669"/>
    <property type="project" value="UniProtKB-KW"/>
</dbReference>
<dbReference type="AlphaFoldDB" id="A0A5J4QXW5"/>
<dbReference type="InterPro" id="IPR006474">
    <property type="entry name" value="Helicase_Cas3_CRISPR-ass_core"/>
</dbReference>
<keyword evidence="3 8" id="KW-0347">Helicase</keyword>
<dbReference type="InterPro" id="IPR011545">
    <property type="entry name" value="DEAD/DEAH_box_helicase_dom"/>
</dbReference>
<dbReference type="SMART" id="SM00487">
    <property type="entry name" value="DEXDc"/>
    <property type="match status" value="1"/>
</dbReference>
<dbReference type="GO" id="GO:0051607">
    <property type="term" value="P:defense response to virus"/>
    <property type="evidence" value="ECO:0007669"/>
    <property type="project" value="UniProtKB-KW"/>
</dbReference>
<keyword evidence="2 8" id="KW-0378">Hydrolase</keyword>
<comment type="caution">
    <text evidence="8">The sequence shown here is derived from an EMBL/GenBank/DDBJ whole genome shotgun (WGS) entry which is preliminary data.</text>
</comment>
<gene>
    <name evidence="8" type="ORF">EZS27_024655</name>
</gene>
<dbReference type="NCBIfam" id="TIGR01587">
    <property type="entry name" value="cas3_core"/>
    <property type="match status" value="1"/>
</dbReference>
<keyword evidence="5" id="KW-0051">Antiviral defense</keyword>
<evidence type="ECO:0000259" key="6">
    <source>
        <dbReference type="PROSITE" id="PS51192"/>
    </source>
</evidence>
<dbReference type="NCBIfam" id="TIGR01596">
    <property type="entry name" value="cas3_HD"/>
    <property type="match status" value="1"/>
</dbReference>
<dbReference type="PANTHER" id="PTHR47959">
    <property type="entry name" value="ATP-DEPENDENT RNA HELICASE RHLE-RELATED"/>
    <property type="match status" value="1"/>
</dbReference>
<evidence type="ECO:0000256" key="1">
    <source>
        <dbReference type="ARBA" id="ARBA00022741"/>
    </source>
</evidence>
<dbReference type="InterPro" id="IPR027417">
    <property type="entry name" value="P-loop_NTPase"/>
</dbReference>
<evidence type="ECO:0000256" key="5">
    <source>
        <dbReference type="ARBA" id="ARBA00023118"/>
    </source>
</evidence>
<dbReference type="EMBL" id="SNRY01002207">
    <property type="protein sequence ID" value="KAA6326209.1"/>
    <property type="molecule type" value="Genomic_DNA"/>
</dbReference>
<dbReference type="Pfam" id="PF22590">
    <property type="entry name" value="Cas3-like_C_2"/>
    <property type="match status" value="1"/>
</dbReference>
<dbReference type="Pfam" id="PF00270">
    <property type="entry name" value="DEAD"/>
    <property type="match status" value="1"/>
</dbReference>
<dbReference type="PANTHER" id="PTHR47959:SF16">
    <property type="entry name" value="CRISPR-ASSOCIATED NUCLEASE_HELICASE CAS3-RELATED"/>
    <property type="match status" value="1"/>
</dbReference>
<organism evidence="8">
    <name type="scientific">termite gut metagenome</name>
    <dbReference type="NCBI Taxonomy" id="433724"/>
    <lineage>
        <taxon>unclassified sequences</taxon>
        <taxon>metagenomes</taxon>
        <taxon>organismal metagenomes</taxon>
    </lineage>
</organism>
<reference evidence="8" key="1">
    <citation type="submission" date="2019-03" db="EMBL/GenBank/DDBJ databases">
        <title>Single cell metagenomics reveals metabolic interactions within the superorganism composed of flagellate Streblomastix strix and complex community of Bacteroidetes bacteria on its surface.</title>
        <authorList>
            <person name="Treitli S.C."/>
            <person name="Kolisko M."/>
            <person name="Husnik F."/>
            <person name="Keeling P."/>
            <person name="Hampl V."/>
        </authorList>
    </citation>
    <scope>NUCLEOTIDE SEQUENCE</scope>
    <source>
        <strain evidence="8">STM</strain>
    </source>
</reference>
<dbReference type="PROSITE" id="PS51643">
    <property type="entry name" value="HD_CAS3"/>
    <property type="match status" value="1"/>
</dbReference>
<dbReference type="Gene3D" id="3.40.50.300">
    <property type="entry name" value="P-loop containing nucleotide triphosphate hydrolases"/>
    <property type="match status" value="2"/>
</dbReference>
<dbReference type="InterPro" id="IPR050079">
    <property type="entry name" value="DEAD_box_RNA_helicase"/>
</dbReference>
<evidence type="ECO:0000256" key="3">
    <source>
        <dbReference type="ARBA" id="ARBA00022806"/>
    </source>
</evidence>